<proteinExistence type="predicted"/>
<dbReference type="STRING" id="1121457.SAMN02745161_0536"/>
<gene>
    <name evidence="2" type="ORF">SAMN02745161_0536</name>
</gene>
<keyword evidence="3" id="KW-1185">Reference proteome</keyword>
<dbReference type="OrthoDB" id="9790536at2"/>
<dbReference type="Pfam" id="PF05861">
    <property type="entry name" value="PhnI"/>
    <property type="match status" value="1"/>
</dbReference>
<evidence type="ECO:0000313" key="3">
    <source>
        <dbReference type="Proteomes" id="UP000184694"/>
    </source>
</evidence>
<dbReference type="AlphaFoldDB" id="A0A1N6DWH8"/>
<evidence type="ECO:0000256" key="1">
    <source>
        <dbReference type="SAM" id="MobiDB-lite"/>
    </source>
</evidence>
<dbReference type="InterPro" id="IPR008773">
    <property type="entry name" value="PhnI"/>
</dbReference>
<protein>
    <submittedName>
        <fullName evidence="2">Alpha-D-ribose 1-methylphosphonate 5-triphosphate synthase subunit PhnI</fullName>
    </submittedName>
</protein>
<name>A0A1N6DWH8_9BACT</name>
<dbReference type="Proteomes" id="UP000184694">
    <property type="component" value="Unassembled WGS sequence"/>
</dbReference>
<accession>A0A1N6DWH8</accession>
<dbReference type="PIRSF" id="PIRSF007313">
    <property type="entry name" value="PhnI"/>
    <property type="match status" value="1"/>
</dbReference>
<dbReference type="GO" id="GO:0019634">
    <property type="term" value="P:organic phosphonate metabolic process"/>
    <property type="evidence" value="ECO:0007669"/>
    <property type="project" value="InterPro"/>
</dbReference>
<reference evidence="3" key="1">
    <citation type="submission" date="2016-11" db="EMBL/GenBank/DDBJ databases">
        <authorList>
            <person name="Varghese N."/>
            <person name="Submissions S."/>
        </authorList>
    </citation>
    <scope>NUCLEOTIDE SEQUENCE [LARGE SCALE GENOMIC DNA]</scope>
    <source>
        <strain evidence="3">DSM 17456</strain>
    </source>
</reference>
<dbReference type="EMBL" id="FSRG01000003">
    <property type="protein sequence ID" value="SIN75146.1"/>
    <property type="molecule type" value="Genomic_DNA"/>
</dbReference>
<evidence type="ECO:0000313" key="2">
    <source>
        <dbReference type="EMBL" id="SIN75146.1"/>
    </source>
</evidence>
<organism evidence="2 3">
    <name type="scientific">Halodesulfovibrio marinisediminis DSM 17456</name>
    <dbReference type="NCBI Taxonomy" id="1121457"/>
    <lineage>
        <taxon>Bacteria</taxon>
        <taxon>Pseudomonadati</taxon>
        <taxon>Thermodesulfobacteriota</taxon>
        <taxon>Desulfovibrionia</taxon>
        <taxon>Desulfovibrionales</taxon>
        <taxon>Desulfovibrionaceae</taxon>
        <taxon>Halodesulfovibrio</taxon>
    </lineage>
</organism>
<dbReference type="RefSeq" id="WP_074215401.1">
    <property type="nucleotide sequence ID" value="NZ_FSRG01000003.1"/>
</dbReference>
<sequence length="394" mass="43660">MYVAVKGGEKAIANAHKYLAVERRGDTELPELSVAQIKEQMRLAVDRVMTEGSLYDPDLAALALKQARGDSIEAIFLLRAYRTTLPRFYTSTPLNTSAMQFTRRISAAFKDMPGGQMLGPTFDYTHRLLDFSLADEEAQNDFTPPTTDENVEVNPDKETPRILDFLQNDELVEGVGETESDRVGDITREPLELPANRDIRLQKLTRADEGFVLAMGYSTQRGFKNSGGHPFAGEIRAGSVSVEIIPEELGFPVSIGDITVTESEIVSIYDGSDEAPPQFSRGYGITFGSGERKAISMALVDRALRCKELQEDIVAPAQDEEFVLMHSDNIEATGFVEHLKLPHHVDFQSELDILRRLRSNWAEGKAKREALEKASAQANTQPEHPQHPVIKGAA</sequence>
<feature type="region of interest" description="Disordered" evidence="1">
    <location>
        <begin position="368"/>
        <end position="394"/>
    </location>
</feature>